<name>A0A8H5GMS7_9AGAR</name>
<reference evidence="1 2" key="1">
    <citation type="journal article" date="2020" name="ISME J.">
        <title>Uncovering the hidden diversity of litter-decomposition mechanisms in mushroom-forming fungi.</title>
        <authorList>
            <person name="Floudas D."/>
            <person name="Bentzer J."/>
            <person name="Ahren D."/>
            <person name="Johansson T."/>
            <person name="Persson P."/>
            <person name="Tunlid A."/>
        </authorList>
    </citation>
    <scope>NUCLEOTIDE SEQUENCE [LARGE SCALE GENOMIC DNA]</scope>
    <source>
        <strain evidence="1 2">CBS 406.79</strain>
    </source>
</reference>
<dbReference type="AlphaFoldDB" id="A0A8H5GMS7"/>
<accession>A0A8H5GMS7</accession>
<proteinExistence type="predicted"/>
<keyword evidence="2" id="KW-1185">Reference proteome</keyword>
<gene>
    <name evidence="1" type="ORF">D9757_010658</name>
</gene>
<dbReference type="SUPFAM" id="SSF52047">
    <property type="entry name" value="RNI-like"/>
    <property type="match status" value="1"/>
</dbReference>
<evidence type="ECO:0000313" key="1">
    <source>
        <dbReference type="EMBL" id="KAF5367619.1"/>
    </source>
</evidence>
<dbReference type="EMBL" id="JAACJN010000142">
    <property type="protein sequence ID" value="KAF5367619.1"/>
    <property type="molecule type" value="Genomic_DNA"/>
</dbReference>
<organism evidence="1 2">
    <name type="scientific">Collybiopsis confluens</name>
    <dbReference type="NCBI Taxonomy" id="2823264"/>
    <lineage>
        <taxon>Eukaryota</taxon>
        <taxon>Fungi</taxon>
        <taxon>Dikarya</taxon>
        <taxon>Basidiomycota</taxon>
        <taxon>Agaricomycotina</taxon>
        <taxon>Agaricomycetes</taxon>
        <taxon>Agaricomycetidae</taxon>
        <taxon>Agaricales</taxon>
        <taxon>Marasmiineae</taxon>
        <taxon>Omphalotaceae</taxon>
        <taxon>Collybiopsis</taxon>
    </lineage>
</organism>
<protein>
    <submittedName>
        <fullName evidence="1">Uncharacterized protein</fullName>
    </submittedName>
</protein>
<evidence type="ECO:0000313" key="2">
    <source>
        <dbReference type="Proteomes" id="UP000518752"/>
    </source>
</evidence>
<dbReference type="OrthoDB" id="2894845at2759"/>
<comment type="caution">
    <text evidence="1">The sequence shown here is derived from an EMBL/GenBank/DDBJ whole genome shotgun (WGS) entry which is preliminary data.</text>
</comment>
<sequence>MLAKSSVLKVYQVCYLSLSSLSIFTEQDTRMITLNIRPEGYEILYNILPQLESLTCVDLTRCYLSSTLLRTLHKHPSISTLLVRSLRGLPKESTSSDLSKVVLVRTEHPRSDDPILDTLQRCLLRGMKVAQLDVWKPDLLDEALGRQNFRGLRELRLNMSYSPMSFSWLPQFTSAHPQLQKIEMIDDEREYFKRHSDPYVNGFMQESSRRKLSHILYINRLVLKRANAQEWRVHGMTLTVWSHLIEVLAVVHTSFPDIKTLDLDLKIHRARYSIDDVIRVLSKLSSLQVLSLRSFFSQLHPEPKQQARPVRKVDRNDPRAYFAARAEPAIFWHASRIARSMPSLEAFHIDEVGYDNESSSRSRQWVLAGWLHVHGGTRDVDGSLQLLTW</sequence>
<dbReference type="Proteomes" id="UP000518752">
    <property type="component" value="Unassembled WGS sequence"/>
</dbReference>
<dbReference type="InterPro" id="IPR032675">
    <property type="entry name" value="LRR_dom_sf"/>
</dbReference>
<dbReference type="Gene3D" id="3.80.10.10">
    <property type="entry name" value="Ribonuclease Inhibitor"/>
    <property type="match status" value="1"/>
</dbReference>